<keyword evidence="4 6" id="KW-0472">Membrane</keyword>
<proteinExistence type="predicted"/>
<organism evidence="8 9">
    <name type="scientific">Streptomyces tardus</name>
    <dbReference type="NCBI Taxonomy" id="2780544"/>
    <lineage>
        <taxon>Bacteria</taxon>
        <taxon>Bacillati</taxon>
        <taxon>Actinomycetota</taxon>
        <taxon>Actinomycetes</taxon>
        <taxon>Kitasatosporales</taxon>
        <taxon>Streptomycetaceae</taxon>
        <taxon>Streptomyces</taxon>
    </lineage>
</organism>
<gene>
    <name evidence="8" type="ORF">JGS22_001540</name>
</gene>
<dbReference type="Pfam" id="PF12698">
    <property type="entry name" value="ABC2_membrane_3"/>
    <property type="match status" value="1"/>
</dbReference>
<evidence type="ECO:0000256" key="3">
    <source>
        <dbReference type="ARBA" id="ARBA00022989"/>
    </source>
</evidence>
<keyword evidence="3 6" id="KW-1133">Transmembrane helix</keyword>
<comment type="subcellular location">
    <subcellularLocation>
        <location evidence="1">Membrane</location>
        <topology evidence="1">Multi-pass membrane protein</topology>
    </subcellularLocation>
</comment>
<sequence>MAPEAAAAQPYAAPQQPPAPQSGGYGGQGQSAPATLTKEPQQTDGGRSPADQPPGAGFPHGGQQPNAVPQQPGYAGAVAPYQSSMAIPKTHLGHALASEWTKIRSVRSTVWALVTMFLLTVGIGFLVGVGVNTEEHAIMAVLGPNFYGLMFGQLAIISMGVLVISSEYTTGMVRTTMTACPQRARVLTAKATVFFLLSFLMTLLATGITGLLNNMMLGGKPLDGFAANEASEEAGEAVTTGAEWLAATVGASLYVALLGVLALAFGALLRSAPAAITIMIGLVLMPIVISFFLLISEKTTDLSDKFREYSPLNGLSTLHRFSMAGDIDATGWPLLGLLAGATAVVLAAAYTRLAIRDV</sequence>
<dbReference type="PANTHER" id="PTHR37305:SF1">
    <property type="entry name" value="MEMBRANE PROTEIN"/>
    <property type="match status" value="1"/>
</dbReference>
<dbReference type="EMBL" id="JAELVF020000001">
    <property type="protein sequence ID" value="MBU7596355.1"/>
    <property type="molecule type" value="Genomic_DNA"/>
</dbReference>
<keyword evidence="9" id="KW-1185">Reference proteome</keyword>
<dbReference type="AlphaFoldDB" id="A0A949JD63"/>
<feature type="transmembrane region" description="Helical" evidence="6">
    <location>
        <begin position="187"/>
        <end position="212"/>
    </location>
</feature>
<name>A0A949JD63_9ACTN</name>
<evidence type="ECO:0000256" key="4">
    <source>
        <dbReference type="ARBA" id="ARBA00023136"/>
    </source>
</evidence>
<feature type="transmembrane region" description="Helical" evidence="6">
    <location>
        <begin position="276"/>
        <end position="295"/>
    </location>
</feature>
<reference evidence="8" key="1">
    <citation type="submission" date="2021-06" db="EMBL/GenBank/DDBJ databases">
        <title>Sequencing of actinobacteria type strains.</title>
        <authorList>
            <person name="Nguyen G.-S."/>
            <person name="Wentzel A."/>
        </authorList>
    </citation>
    <scope>NUCLEOTIDE SEQUENCE</scope>
    <source>
        <strain evidence="8">P38-E01</strain>
    </source>
</reference>
<feature type="transmembrane region" description="Helical" evidence="6">
    <location>
        <begin position="332"/>
        <end position="355"/>
    </location>
</feature>
<evidence type="ECO:0000259" key="7">
    <source>
        <dbReference type="Pfam" id="PF12698"/>
    </source>
</evidence>
<dbReference type="GO" id="GO:0016020">
    <property type="term" value="C:membrane"/>
    <property type="evidence" value="ECO:0007669"/>
    <property type="project" value="UniProtKB-SubCell"/>
</dbReference>
<evidence type="ECO:0000313" key="9">
    <source>
        <dbReference type="Proteomes" id="UP000694501"/>
    </source>
</evidence>
<evidence type="ECO:0000256" key="1">
    <source>
        <dbReference type="ARBA" id="ARBA00004141"/>
    </source>
</evidence>
<feature type="compositionally biased region" description="Low complexity" evidence="5">
    <location>
        <begin position="1"/>
        <end position="14"/>
    </location>
</feature>
<feature type="domain" description="ABC-2 type transporter transmembrane" evidence="7">
    <location>
        <begin position="147"/>
        <end position="349"/>
    </location>
</feature>
<dbReference type="Proteomes" id="UP000694501">
    <property type="component" value="Unassembled WGS sequence"/>
</dbReference>
<feature type="transmembrane region" description="Helical" evidence="6">
    <location>
        <begin position="244"/>
        <end position="269"/>
    </location>
</feature>
<feature type="transmembrane region" description="Helical" evidence="6">
    <location>
        <begin position="110"/>
        <end position="131"/>
    </location>
</feature>
<evidence type="ECO:0000256" key="2">
    <source>
        <dbReference type="ARBA" id="ARBA00022692"/>
    </source>
</evidence>
<evidence type="ECO:0000256" key="6">
    <source>
        <dbReference type="SAM" id="Phobius"/>
    </source>
</evidence>
<feature type="region of interest" description="Disordered" evidence="5">
    <location>
        <begin position="1"/>
        <end position="74"/>
    </location>
</feature>
<accession>A0A949JD63</accession>
<evidence type="ECO:0000256" key="5">
    <source>
        <dbReference type="SAM" id="MobiDB-lite"/>
    </source>
</evidence>
<keyword evidence="2 6" id="KW-0812">Transmembrane</keyword>
<dbReference type="PANTHER" id="PTHR37305">
    <property type="entry name" value="INTEGRAL MEMBRANE PROTEIN-RELATED"/>
    <property type="match status" value="1"/>
</dbReference>
<dbReference type="InterPro" id="IPR013525">
    <property type="entry name" value="ABC2_TM"/>
</dbReference>
<dbReference type="GO" id="GO:0140359">
    <property type="term" value="F:ABC-type transporter activity"/>
    <property type="evidence" value="ECO:0007669"/>
    <property type="project" value="InterPro"/>
</dbReference>
<feature type="transmembrane region" description="Helical" evidence="6">
    <location>
        <begin position="146"/>
        <end position="166"/>
    </location>
</feature>
<comment type="caution">
    <text evidence="8">The sequence shown here is derived from an EMBL/GenBank/DDBJ whole genome shotgun (WGS) entry which is preliminary data.</text>
</comment>
<evidence type="ECO:0000313" key="8">
    <source>
        <dbReference type="EMBL" id="MBU7596355.1"/>
    </source>
</evidence>
<protein>
    <submittedName>
        <fullName evidence="8">ABC transporter permease subunit</fullName>
    </submittedName>
</protein>